<proteinExistence type="predicted"/>
<dbReference type="EMBL" id="CM040467">
    <property type="protein sequence ID" value="MCI4385788.1"/>
    <property type="molecule type" value="Genomic_DNA"/>
</dbReference>
<keyword evidence="2" id="KW-1185">Reference proteome</keyword>
<sequence>NRQNRIGQWTNVSSRGLILQLSHELNAEAPQGRYQLIADTGNRLITHQFKVEKHVLPKFEVTVKAPEEHSVGEEELKLEVCGKYTYGQPVSGQAVVQVCRTFWQSSHEAPMISPCLRETVEMSQTGCAFSFINVSTFMNTEFEHNFRNQLDVT</sequence>
<organism evidence="1 2">
    <name type="scientific">Pangasianodon gigas</name>
    <name type="common">Mekong giant catfish</name>
    <name type="synonym">Pangasius gigas</name>
    <dbReference type="NCBI Taxonomy" id="30993"/>
    <lineage>
        <taxon>Eukaryota</taxon>
        <taxon>Metazoa</taxon>
        <taxon>Chordata</taxon>
        <taxon>Craniata</taxon>
        <taxon>Vertebrata</taxon>
        <taxon>Euteleostomi</taxon>
        <taxon>Actinopterygii</taxon>
        <taxon>Neopterygii</taxon>
        <taxon>Teleostei</taxon>
        <taxon>Ostariophysi</taxon>
        <taxon>Siluriformes</taxon>
        <taxon>Pangasiidae</taxon>
        <taxon>Pangasianodon</taxon>
    </lineage>
</organism>
<feature type="non-terminal residue" evidence="1">
    <location>
        <position position="153"/>
    </location>
</feature>
<reference evidence="1 2" key="1">
    <citation type="journal article" date="2022" name="bioRxiv">
        <title>An ancient truncated duplication of the anti-Mullerian hormone receptor type 2 gene is a potential conserved master sex determinant in the Pangasiidae catfish family.</title>
        <authorList>
            <person name="Wen M."/>
            <person name="Pan Q."/>
            <person name="Jouanno E."/>
            <person name="Montfort J."/>
            <person name="Zahm M."/>
            <person name="Cabau C."/>
            <person name="Klopp C."/>
            <person name="Iampietro C."/>
            <person name="Roques C."/>
            <person name="Bouchez O."/>
            <person name="Castinel A."/>
            <person name="Donnadieu C."/>
            <person name="Parrinello H."/>
            <person name="Poncet C."/>
            <person name="Belmonte E."/>
            <person name="Gautier V."/>
            <person name="Avarre J.-C."/>
            <person name="Dugue R."/>
            <person name="Gustiano R."/>
            <person name="Ha T.T.T."/>
            <person name="Campet M."/>
            <person name="Sriphairoj K."/>
            <person name="Ribolli J."/>
            <person name="de Almeida F.L."/>
            <person name="Desvignes T."/>
            <person name="Postlethwait J.H."/>
            <person name="Bucao C.F."/>
            <person name="Robinson-Rechavi M."/>
            <person name="Bobe J."/>
            <person name="Herpin A."/>
            <person name="Guiguen Y."/>
        </authorList>
    </citation>
    <scope>NUCLEOTIDE SEQUENCE [LARGE SCALE GENOMIC DNA]</scope>
    <source>
        <strain evidence="1">YG-Dec2019</strain>
    </source>
</reference>
<name>A0ACC5X436_PANGG</name>
<evidence type="ECO:0000313" key="2">
    <source>
        <dbReference type="Proteomes" id="UP000829447"/>
    </source>
</evidence>
<dbReference type="Proteomes" id="UP000829447">
    <property type="component" value="Linkage Group LG14"/>
</dbReference>
<protein>
    <submittedName>
        <fullName evidence="1">Uncharacterized protein</fullName>
    </submittedName>
</protein>
<accession>A0ACC5X436</accession>
<feature type="non-terminal residue" evidence="1">
    <location>
        <position position="1"/>
    </location>
</feature>
<comment type="caution">
    <text evidence="1">The sequence shown here is derived from an EMBL/GenBank/DDBJ whole genome shotgun (WGS) entry which is preliminary data.</text>
</comment>
<evidence type="ECO:0000313" key="1">
    <source>
        <dbReference type="EMBL" id="MCI4385788.1"/>
    </source>
</evidence>
<gene>
    <name evidence="1" type="ORF">PGIGA_G00054780</name>
</gene>